<evidence type="ECO:0000256" key="3">
    <source>
        <dbReference type="ARBA" id="ARBA00022679"/>
    </source>
</evidence>
<keyword evidence="3 5" id="KW-0808">Transferase</keyword>
<evidence type="ECO:0000259" key="4">
    <source>
        <dbReference type="Pfam" id="PF00535"/>
    </source>
</evidence>
<dbReference type="InterPro" id="IPR001173">
    <property type="entry name" value="Glyco_trans_2-like"/>
</dbReference>
<evidence type="ECO:0000313" key="6">
    <source>
        <dbReference type="Proteomes" id="UP000557739"/>
    </source>
</evidence>
<proteinExistence type="inferred from homology"/>
<dbReference type="PANTHER" id="PTHR43685:SF5">
    <property type="entry name" value="GLYCOSYLTRANSFERASE EPSE-RELATED"/>
    <property type="match status" value="1"/>
</dbReference>
<keyword evidence="2" id="KW-0328">Glycosyltransferase</keyword>
<comment type="caution">
    <text evidence="5">The sequence shown here is derived from an EMBL/GenBank/DDBJ whole genome shotgun (WGS) entry which is preliminary data.</text>
</comment>
<evidence type="ECO:0000256" key="2">
    <source>
        <dbReference type="ARBA" id="ARBA00022676"/>
    </source>
</evidence>
<name>A0A7W9EIM6_9SPHN</name>
<dbReference type="RefSeq" id="WP_184029196.1">
    <property type="nucleotide sequence ID" value="NZ_JACIJJ010000004.1"/>
</dbReference>
<dbReference type="SUPFAM" id="SSF53448">
    <property type="entry name" value="Nucleotide-diphospho-sugar transferases"/>
    <property type="match status" value="1"/>
</dbReference>
<dbReference type="PANTHER" id="PTHR43685">
    <property type="entry name" value="GLYCOSYLTRANSFERASE"/>
    <property type="match status" value="1"/>
</dbReference>
<evidence type="ECO:0000313" key="5">
    <source>
        <dbReference type="EMBL" id="MBB5699299.1"/>
    </source>
</evidence>
<evidence type="ECO:0000256" key="1">
    <source>
        <dbReference type="ARBA" id="ARBA00006739"/>
    </source>
</evidence>
<reference evidence="5 6" key="1">
    <citation type="submission" date="2020-08" db="EMBL/GenBank/DDBJ databases">
        <title>Genomic Encyclopedia of Type Strains, Phase IV (KMG-IV): sequencing the most valuable type-strain genomes for metagenomic binning, comparative biology and taxonomic classification.</title>
        <authorList>
            <person name="Goeker M."/>
        </authorList>
    </citation>
    <scope>NUCLEOTIDE SEQUENCE [LARGE SCALE GENOMIC DNA]</scope>
    <source>
        <strain evidence="5 6">DSM 27244</strain>
    </source>
</reference>
<dbReference type="Gene3D" id="3.90.550.10">
    <property type="entry name" value="Spore Coat Polysaccharide Biosynthesis Protein SpsA, Chain A"/>
    <property type="match status" value="1"/>
</dbReference>
<dbReference type="InterPro" id="IPR029044">
    <property type="entry name" value="Nucleotide-diphossugar_trans"/>
</dbReference>
<dbReference type="EMBL" id="JACIJJ010000004">
    <property type="protein sequence ID" value="MBB5699299.1"/>
    <property type="molecule type" value="Genomic_DNA"/>
</dbReference>
<dbReference type="InterPro" id="IPR050834">
    <property type="entry name" value="Glycosyltransf_2"/>
</dbReference>
<feature type="domain" description="Glycosyltransferase 2-like" evidence="4">
    <location>
        <begin position="8"/>
        <end position="166"/>
    </location>
</feature>
<dbReference type="Proteomes" id="UP000557739">
    <property type="component" value="Unassembled WGS sequence"/>
</dbReference>
<dbReference type="GO" id="GO:0016757">
    <property type="term" value="F:glycosyltransferase activity"/>
    <property type="evidence" value="ECO:0007669"/>
    <property type="project" value="UniProtKB-KW"/>
</dbReference>
<gene>
    <name evidence="5" type="ORF">FHR19_002665</name>
</gene>
<dbReference type="AlphaFoldDB" id="A0A7W9EIM6"/>
<dbReference type="Pfam" id="PF00535">
    <property type="entry name" value="Glycos_transf_2"/>
    <property type="match status" value="1"/>
</dbReference>
<comment type="similarity">
    <text evidence="1">Belongs to the glycosyltransferase 2 family.</text>
</comment>
<accession>A0A7W9EIM6</accession>
<organism evidence="5 6">
    <name type="scientific">Sphingomonas yantingensis</name>
    <dbReference type="NCBI Taxonomy" id="1241761"/>
    <lineage>
        <taxon>Bacteria</taxon>
        <taxon>Pseudomonadati</taxon>
        <taxon>Pseudomonadota</taxon>
        <taxon>Alphaproteobacteria</taxon>
        <taxon>Sphingomonadales</taxon>
        <taxon>Sphingomonadaceae</taxon>
        <taxon>Sphingomonas</taxon>
    </lineage>
</organism>
<keyword evidence="6" id="KW-1185">Reference proteome</keyword>
<protein>
    <submittedName>
        <fullName evidence="5">Glycosyltransferase involved in cell wall biosynthesis</fullName>
    </submittedName>
</protein>
<sequence length="328" mass="36489">MSDVPLVSVVSAFYNRAGRVAESIGSVLAQDYPALEVIVVDDGSRDDTVGELRKIADSRLTIIHRENRGFVASMNEAIAASRGAFVAVHGSGDLSLPGRIARQAKILTEQAEVSVVGCWVDNEETGGAGSRTFKPPRGLDFHKTLLSRGLFTHGEVMFRRSHFDAVGGYRDFFRFAQDRDLWLRMSRLGGYEIVPEILYRRYKPEGGVSADPEKLLLQAYLSDFAVQCARIVDAGGRDPIDRHGGAAAFLRTPSPMFARKLAWFGARMMVEGDVAQGWLIVERAHREHPGRQVRMIRALAALHDRPALWARIGRPVLARRLRQFREGH</sequence>